<dbReference type="GO" id="GO:0005737">
    <property type="term" value="C:cytoplasm"/>
    <property type="evidence" value="ECO:0007669"/>
    <property type="project" value="TreeGrafter"/>
</dbReference>
<dbReference type="InterPro" id="IPR057326">
    <property type="entry name" value="KR_dom"/>
</dbReference>
<dbReference type="RefSeq" id="WP_047092064.1">
    <property type="nucleotide sequence ID" value="NZ_LBHU01000001.1"/>
</dbReference>
<accession>A0A0H0XQB0</accession>
<dbReference type="EMBL" id="LBHU01000001">
    <property type="protein sequence ID" value="KLI64206.1"/>
    <property type="molecule type" value="Genomic_DNA"/>
</dbReference>
<dbReference type="PANTHER" id="PTHR48079">
    <property type="entry name" value="PROTEIN YEEZ"/>
    <property type="match status" value="1"/>
</dbReference>
<dbReference type="Gene3D" id="3.40.50.720">
    <property type="entry name" value="NAD(P)-binding Rossmann-like Domain"/>
    <property type="match status" value="1"/>
</dbReference>
<dbReference type="InterPro" id="IPR036291">
    <property type="entry name" value="NAD(P)-bd_dom_sf"/>
</dbReference>
<dbReference type="SUPFAM" id="SSF51735">
    <property type="entry name" value="NAD(P)-binding Rossmann-fold domains"/>
    <property type="match status" value="1"/>
</dbReference>
<dbReference type="InterPro" id="IPR051783">
    <property type="entry name" value="NAD(P)-dependent_oxidoreduct"/>
</dbReference>
<dbReference type="Pfam" id="PF13460">
    <property type="entry name" value="NAD_binding_10"/>
    <property type="match status" value="1"/>
</dbReference>
<dbReference type="InterPro" id="IPR016040">
    <property type="entry name" value="NAD(P)-bd_dom"/>
</dbReference>
<dbReference type="OrthoDB" id="9814124at2"/>
<gene>
    <name evidence="2" type="ORF">AAV99_00590</name>
</gene>
<dbReference type="GO" id="GO:0004029">
    <property type="term" value="F:aldehyde dehydrogenase (NAD+) activity"/>
    <property type="evidence" value="ECO:0007669"/>
    <property type="project" value="TreeGrafter"/>
</dbReference>
<dbReference type="SMART" id="SM00822">
    <property type="entry name" value="PKS_KR"/>
    <property type="match status" value="1"/>
</dbReference>
<feature type="domain" description="Ketoreductase" evidence="1">
    <location>
        <begin position="5"/>
        <end position="146"/>
    </location>
</feature>
<organism evidence="2 3">
    <name type="scientific">Aurantiacibacter marinus</name>
    <dbReference type="NCBI Taxonomy" id="874156"/>
    <lineage>
        <taxon>Bacteria</taxon>
        <taxon>Pseudomonadati</taxon>
        <taxon>Pseudomonadota</taxon>
        <taxon>Alphaproteobacteria</taxon>
        <taxon>Sphingomonadales</taxon>
        <taxon>Erythrobacteraceae</taxon>
        <taxon>Aurantiacibacter</taxon>
    </lineage>
</organism>
<sequence length="306" mass="33141">MSGAKTLALTGGTGFVGQAVLDEAARRGLSVRALARREQDPRQGVEWVRGDLSSADALGRLMKGCDTVLHIAGVVNAPDEAGFLAGNVEGTQNVAEAARQADVPRFVHVSSLAAREPGLSDYGRSKRLAEEVVQVSGLDWTIVRPPAVYGPRDTEMFELFRAARWRFLPMPPPGRTSIIHVDDLARLLLSLLASPPIVQDRIFEPDDGAAGGFTHKELARAIGKAMGKGVWAPSLPGKWLAGAARIDRALRGEKAKLTPDRARYMSHPDWVSDPEKRVPAAIWEAVIKTDQGLAATAKWYRDTGWL</sequence>
<dbReference type="PANTHER" id="PTHR48079:SF6">
    <property type="entry name" value="NAD(P)-BINDING DOMAIN-CONTAINING PROTEIN-RELATED"/>
    <property type="match status" value="1"/>
</dbReference>
<dbReference type="STRING" id="874156.GCA_001021555_01166"/>
<dbReference type="Proteomes" id="UP000053455">
    <property type="component" value="Unassembled WGS sequence"/>
</dbReference>
<keyword evidence="3" id="KW-1185">Reference proteome</keyword>
<reference evidence="2 3" key="1">
    <citation type="submission" date="2015-04" db="EMBL/GenBank/DDBJ databases">
        <title>The draft genome sequence of Erythrobacter marinus HWDM-33.</title>
        <authorList>
            <person name="Zhuang L."/>
            <person name="Liu Y."/>
            <person name="Shao Z."/>
        </authorList>
    </citation>
    <scope>NUCLEOTIDE SEQUENCE [LARGE SCALE GENOMIC DNA]</scope>
    <source>
        <strain evidence="2 3">HWDM-33</strain>
    </source>
</reference>
<protein>
    <submittedName>
        <fullName evidence="2">Epimerase</fullName>
    </submittedName>
</protein>
<comment type="caution">
    <text evidence="2">The sequence shown here is derived from an EMBL/GenBank/DDBJ whole genome shotgun (WGS) entry which is preliminary data.</text>
</comment>
<evidence type="ECO:0000259" key="1">
    <source>
        <dbReference type="SMART" id="SM00822"/>
    </source>
</evidence>
<dbReference type="PATRIC" id="fig|874156.12.peg.125"/>
<dbReference type="AlphaFoldDB" id="A0A0H0XQB0"/>
<name>A0A0H0XQB0_9SPHN</name>
<evidence type="ECO:0000313" key="3">
    <source>
        <dbReference type="Proteomes" id="UP000053455"/>
    </source>
</evidence>
<evidence type="ECO:0000313" key="2">
    <source>
        <dbReference type="EMBL" id="KLI64206.1"/>
    </source>
</evidence>
<proteinExistence type="predicted"/>